<accession>A0A6J8C320</accession>
<keyword evidence="3" id="KW-1185">Reference proteome</keyword>
<evidence type="ECO:0000256" key="1">
    <source>
        <dbReference type="SAM" id="MobiDB-lite"/>
    </source>
</evidence>
<dbReference type="EMBL" id="CACVKT020004409">
    <property type="protein sequence ID" value="CAC5389956.1"/>
    <property type="molecule type" value="Genomic_DNA"/>
</dbReference>
<dbReference type="AlphaFoldDB" id="A0A6J8C320"/>
<feature type="region of interest" description="Disordered" evidence="1">
    <location>
        <begin position="1"/>
        <end position="34"/>
    </location>
</feature>
<feature type="compositionally biased region" description="Basic residues" evidence="1">
    <location>
        <begin position="1"/>
        <end position="10"/>
    </location>
</feature>
<dbReference type="Proteomes" id="UP000507470">
    <property type="component" value="Unassembled WGS sequence"/>
</dbReference>
<dbReference type="OrthoDB" id="6180585at2759"/>
<name>A0A6J8C320_MYTCO</name>
<organism evidence="2 3">
    <name type="scientific">Mytilus coruscus</name>
    <name type="common">Sea mussel</name>
    <dbReference type="NCBI Taxonomy" id="42192"/>
    <lineage>
        <taxon>Eukaryota</taxon>
        <taxon>Metazoa</taxon>
        <taxon>Spiralia</taxon>
        <taxon>Lophotrochozoa</taxon>
        <taxon>Mollusca</taxon>
        <taxon>Bivalvia</taxon>
        <taxon>Autobranchia</taxon>
        <taxon>Pteriomorphia</taxon>
        <taxon>Mytilida</taxon>
        <taxon>Mytiloidea</taxon>
        <taxon>Mytilidae</taxon>
        <taxon>Mytilinae</taxon>
        <taxon>Mytilus</taxon>
    </lineage>
</organism>
<evidence type="ECO:0000313" key="2">
    <source>
        <dbReference type="EMBL" id="CAC5389956.1"/>
    </source>
</evidence>
<gene>
    <name evidence="2" type="ORF">MCOR_25085</name>
</gene>
<protein>
    <submittedName>
        <fullName evidence="2">Uncharacterized protein</fullName>
    </submittedName>
</protein>
<proteinExistence type="predicted"/>
<evidence type="ECO:0000313" key="3">
    <source>
        <dbReference type="Proteomes" id="UP000507470"/>
    </source>
</evidence>
<sequence>MHRIGRRRNGNGRARVPVVEAQPPERRRGRRNRGVAAPGVQEFWAVVGDVQAPVPLQIQAPMSIEGQAMQGPVTPALNVQASFAQVEIPAPVPMPYQNGEINNDPMLIPNQSECDVYVSQNLKEKIWNRKFIDLSLLLYQNFISQIDRPQNVISYDNAAGSLVITSNKNINCKVKSIQNIES</sequence>
<reference evidence="2 3" key="1">
    <citation type="submission" date="2020-06" db="EMBL/GenBank/DDBJ databases">
        <authorList>
            <person name="Li R."/>
            <person name="Bekaert M."/>
        </authorList>
    </citation>
    <scope>NUCLEOTIDE SEQUENCE [LARGE SCALE GENOMIC DNA]</scope>
    <source>
        <strain evidence="3">wild</strain>
    </source>
</reference>